<keyword evidence="6 7" id="KW-0472">Membrane</keyword>
<dbReference type="PROSITE" id="PS50929">
    <property type="entry name" value="ABC_TM1F"/>
    <property type="match status" value="1"/>
</dbReference>
<dbReference type="GO" id="GO:0016020">
    <property type="term" value="C:membrane"/>
    <property type="evidence" value="ECO:0007669"/>
    <property type="project" value="InterPro"/>
</dbReference>
<dbReference type="PANTHER" id="PTHR24223:SF330">
    <property type="entry name" value="ATP-BINDING CASSETTE SUB-FAMILY C MEMBER 10"/>
    <property type="match status" value="1"/>
</dbReference>
<dbReference type="Proteomes" id="UP000095283">
    <property type="component" value="Unplaced"/>
</dbReference>
<dbReference type="WBParaSite" id="Hba_18530">
    <property type="protein sequence ID" value="Hba_18530"/>
    <property type="gene ID" value="Hba_18530"/>
</dbReference>
<protein>
    <submittedName>
        <fullName evidence="10">ABC transmembrane type-1 domain-containing protein</fullName>
    </submittedName>
</protein>
<dbReference type="GO" id="GO:0005524">
    <property type="term" value="F:ATP binding"/>
    <property type="evidence" value="ECO:0007669"/>
    <property type="project" value="UniProtKB-KW"/>
</dbReference>
<dbReference type="InterPro" id="IPR050173">
    <property type="entry name" value="ABC_transporter_C-like"/>
</dbReference>
<evidence type="ECO:0000256" key="6">
    <source>
        <dbReference type="ARBA" id="ARBA00023136"/>
    </source>
</evidence>
<evidence type="ECO:0000256" key="3">
    <source>
        <dbReference type="ARBA" id="ARBA00022741"/>
    </source>
</evidence>
<dbReference type="InterPro" id="IPR036640">
    <property type="entry name" value="ABC1_TM_sf"/>
</dbReference>
<dbReference type="GO" id="GO:0140359">
    <property type="term" value="F:ABC-type transporter activity"/>
    <property type="evidence" value="ECO:0007669"/>
    <property type="project" value="InterPro"/>
</dbReference>
<dbReference type="InterPro" id="IPR011527">
    <property type="entry name" value="ABC1_TM_dom"/>
</dbReference>
<evidence type="ECO:0000256" key="2">
    <source>
        <dbReference type="ARBA" id="ARBA00022692"/>
    </source>
</evidence>
<evidence type="ECO:0000259" key="8">
    <source>
        <dbReference type="PROSITE" id="PS50929"/>
    </source>
</evidence>
<feature type="transmembrane region" description="Helical" evidence="7">
    <location>
        <begin position="260"/>
        <end position="277"/>
    </location>
</feature>
<keyword evidence="3" id="KW-0547">Nucleotide-binding</keyword>
<keyword evidence="1" id="KW-0813">Transport</keyword>
<evidence type="ECO:0000256" key="1">
    <source>
        <dbReference type="ARBA" id="ARBA00022448"/>
    </source>
</evidence>
<keyword evidence="4" id="KW-0067">ATP-binding</keyword>
<evidence type="ECO:0000313" key="10">
    <source>
        <dbReference type="WBParaSite" id="Hba_18530"/>
    </source>
</evidence>
<name>A0A1I7XL72_HETBA</name>
<dbReference type="PANTHER" id="PTHR24223">
    <property type="entry name" value="ATP-BINDING CASSETTE SUB-FAMILY C"/>
    <property type="match status" value="1"/>
</dbReference>
<feature type="transmembrane region" description="Helical" evidence="7">
    <location>
        <begin position="283"/>
        <end position="306"/>
    </location>
</feature>
<evidence type="ECO:0000256" key="7">
    <source>
        <dbReference type="SAM" id="Phobius"/>
    </source>
</evidence>
<proteinExistence type="predicted"/>
<accession>A0A1I7XL72</accession>
<dbReference type="Gene3D" id="1.20.1560.10">
    <property type="entry name" value="ABC transporter type 1, transmembrane domain"/>
    <property type="match status" value="1"/>
</dbReference>
<keyword evidence="5 7" id="KW-1133">Transmembrane helix</keyword>
<keyword evidence="9" id="KW-1185">Reference proteome</keyword>
<evidence type="ECO:0000256" key="5">
    <source>
        <dbReference type="ARBA" id="ARBA00022989"/>
    </source>
</evidence>
<evidence type="ECO:0000313" key="9">
    <source>
        <dbReference type="Proteomes" id="UP000095283"/>
    </source>
</evidence>
<dbReference type="Pfam" id="PF00664">
    <property type="entry name" value="ABC_membrane"/>
    <property type="match status" value="1"/>
</dbReference>
<reference evidence="10" key="1">
    <citation type="submission" date="2016-11" db="UniProtKB">
        <authorList>
            <consortium name="WormBaseParasite"/>
        </authorList>
    </citation>
    <scope>IDENTIFICATION</scope>
</reference>
<feature type="domain" description="ABC transmembrane type-1" evidence="8">
    <location>
        <begin position="148"/>
        <end position="302"/>
    </location>
</feature>
<feature type="transmembrane region" description="Helical" evidence="7">
    <location>
        <begin position="145"/>
        <end position="170"/>
    </location>
</feature>
<organism evidence="9 10">
    <name type="scientific">Heterorhabditis bacteriophora</name>
    <name type="common">Entomopathogenic nematode worm</name>
    <dbReference type="NCBI Taxonomy" id="37862"/>
    <lineage>
        <taxon>Eukaryota</taxon>
        <taxon>Metazoa</taxon>
        <taxon>Ecdysozoa</taxon>
        <taxon>Nematoda</taxon>
        <taxon>Chromadorea</taxon>
        <taxon>Rhabditida</taxon>
        <taxon>Rhabditina</taxon>
        <taxon>Rhabditomorpha</taxon>
        <taxon>Strongyloidea</taxon>
        <taxon>Heterorhabditidae</taxon>
        <taxon>Heterorhabditis</taxon>
    </lineage>
</organism>
<sequence>MFTLSLLHLINVIGNIIEWKLHRYTNMCLSSHSYLLNTIESCYSFYFYFRSVLRQNLLCDYVNLNEYADEGAGWLSRMFFCWTNELIKKGGRKQLNSLDDVFFLPPSLQVAAVERKLVENSPTYFSDGQPYSIAKSLLSTFGLSFFSLALLRIACDAFTFAGPVLLHLLVNTLEDPSPQSEAFTYALIMILCSFLAAMFSTNFTYYVQKISLRVRAATVTAIYDKLLRVPISEMHSFSSGKILNFISTDVDRIVNFCNSFHAFWSLPVQLLIALYLLHREINVEVGVAFISGLLAAIFLIPINKYVTNCIGKMSEKLMHCKDQLRDNEKSARKSRQLVKQGGQR</sequence>
<dbReference type="SUPFAM" id="SSF90123">
    <property type="entry name" value="ABC transporter transmembrane region"/>
    <property type="match status" value="1"/>
</dbReference>
<feature type="transmembrane region" description="Helical" evidence="7">
    <location>
        <begin position="182"/>
        <end position="205"/>
    </location>
</feature>
<keyword evidence="2 7" id="KW-0812">Transmembrane</keyword>
<evidence type="ECO:0000256" key="4">
    <source>
        <dbReference type="ARBA" id="ARBA00022840"/>
    </source>
</evidence>
<dbReference type="AlphaFoldDB" id="A0A1I7XL72"/>